<comment type="subcellular location">
    <subcellularLocation>
        <location evidence="1">Cell membrane</location>
        <topology evidence="1">Multi-pass membrane protein</topology>
    </subcellularLocation>
</comment>
<sequence length="430" mass="44631">MLSGADQPGGAPAPLSARLPLLAGIAGTHLAKRARQTLVAVAGVAVGVGFFLAVSALMIGSQNDFIETLIDAAPHVVISDELRSPPPQPGLAAMPGAAIRLRGFKPRTEVRGLRGWPQIVAAAEAERGAIASPSLSGAVTLRAGGREEPLALVGIDPAIERRISTIEELLVAGRLRNLETTQGGVIIGEELAGRLGVGMGDIVGATSARGGTRSLRIVGLFGKGRGALGAASGYVLLREAQSLTGQPFVINRIGVRLADPARARESAAALEARFGYKAESWQERSADFLALLLTRNVIMYSVVSAILLVASFGIYTVVSTAVTDKRRDIAILRSIGFSQGDLQTVFVMQGIAIALIGVVAGFALGTGLMEILGSLEFTIQGKTEHLPLDRSPRQFLIAGGASLVSATIAAWLPARKAARVDPVDILRGAA</sequence>
<reference evidence="10 11" key="1">
    <citation type="submission" date="2020-01" db="EMBL/GenBank/DDBJ databases">
        <title>Sphingomonas sp. C33 whole genome sequece.</title>
        <authorList>
            <person name="Park C."/>
        </authorList>
    </citation>
    <scope>NUCLEOTIDE SEQUENCE [LARGE SCALE GENOMIC DNA]</scope>
    <source>
        <strain evidence="10 11">C33</strain>
    </source>
</reference>
<feature type="transmembrane region" description="Helical" evidence="7">
    <location>
        <begin position="297"/>
        <end position="323"/>
    </location>
</feature>
<evidence type="ECO:0000256" key="2">
    <source>
        <dbReference type="ARBA" id="ARBA00005236"/>
    </source>
</evidence>
<dbReference type="PANTHER" id="PTHR30489">
    <property type="entry name" value="LIPOPROTEIN-RELEASING SYSTEM TRANSMEMBRANE PROTEIN LOLE"/>
    <property type="match status" value="1"/>
</dbReference>
<feature type="domain" description="ABC3 transporter permease C-terminal" evidence="8">
    <location>
        <begin position="302"/>
        <end position="422"/>
    </location>
</feature>
<dbReference type="InterPro" id="IPR051447">
    <property type="entry name" value="Lipoprotein-release_system"/>
</dbReference>
<dbReference type="PANTHER" id="PTHR30489:SF0">
    <property type="entry name" value="LIPOPROTEIN-RELEASING SYSTEM TRANSMEMBRANE PROTEIN LOLE"/>
    <property type="match status" value="1"/>
</dbReference>
<dbReference type="InterPro" id="IPR025857">
    <property type="entry name" value="MacB_PCD"/>
</dbReference>
<dbReference type="Pfam" id="PF12704">
    <property type="entry name" value="MacB_PCD"/>
    <property type="match status" value="1"/>
</dbReference>
<dbReference type="KEGG" id="schy:GVO57_07885"/>
<feature type="transmembrane region" description="Helical" evidence="7">
    <location>
        <begin position="344"/>
        <end position="365"/>
    </location>
</feature>
<comment type="similarity">
    <text evidence="2">Belongs to the ABC-4 integral membrane protein family. LolC/E subfamily.</text>
</comment>
<dbReference type="EMBL" id="CP047895">
    <property type="protein sequence ID" value="QHL90767.1"/>
    <property type="molecule type" value="Genomic_DNA"/>
</dbReference>
<dbReference type="RefSeq" id="WP_160592694.1">
    <property type="nucleotide sequence ID" value="NZ_CP047895.1"/>
</dbReference>
<dbReference type="Proteomes" id="UP000464468">
    <property type="component" value="Chromosome"/>
</dbReference>
<dbReference type="AlphaFoldDB" id="A0A7Z2NWF4"/>
<evidence type="ECO:0000313" key="11">
    <source>
        <dbReference type="Proteomes" id="UP000464468"/>
    </source>
</evidence>
<evidence type="ECO:0000259" key="9">
    <source>
        <dbReference type="Pfam" id="PF12704"/>
    </source>
</evidence>
<evidence type="ECO:0000256" key="1">
    <source>
        <dbReference type="ARBA" id="ARBA00004651"/>
    </source>
</evidence>
<evidence type="ECO:0000256" key="7">
    <source>
        <dbReference type="SAM" id="Phobius"/>
    </source>
</evidence>
<feature type="transmembrane region" description="Helical" evidence="7">
    <location>
        <begin position="395"/>
        <end position="412"/>
    </location>
</feature>
<keyword evidence="6 7" id="KW-0472">Membrane</keyword>
<dbReference type="GO" id="GO:0044874">
    <property type="term" value="P:lipoprotein localization to outer membrane"/>
    <property type="evidence" value="ECO:0007669"/>
    <property type="project" value="TreeGrafter"/>
</dbReference>
<keyword evidence="4 7" id="KW-0812">Transmembrane</keyword>
<dbReference type="InterPro" id="IPR003838">
    <property type="entry name" value="ABC3_permease_C"/>
</dbReference>
<evidence type="ECO:0000256" key="3">
    <source>
        <dbReference type="ARBA" id="ARBA00022475"/>
    </source>
</evidence>
<evidence type="ECO:0000313" key="10">
    <source>
        <dbReference type="EMBL" id="QHL90767.1"/>
    </source>
</evidence>
<keyword evidence="5 7" id="KW-1133">Transmembrane helix</keyword>
<keyword evidence="11" id="KW-1185">Reference proteome</keyword>
<feature type="transmembrane region" description="Helical" evidence="7">
    <location>
        <begin position="38"/>
        <end position="59"/>
    </location>
</feature>
<evidence type="ECO:0000256" key="4">
    <source>
        <dbReference type="ARBA" id="ARBA00022692"/>
    </source>
</evidence>
<evidence type="ECO:0000256" key="6">
    <source>
        <dbReference type="ARBA" id="ARBA00023136"/>
    </source>
</evidence>
<evidence type="ECO:0000256" key="5">
    <source>
        <dbReference type="ARBA" id="ARBA00022989"/>
    </source>
</evidence>
<feature type="domain" description="MacB-like periplasmic core" evidence="9">
    <location>
        <begin position="37"/>
        <end position="272"/>
    </location>
</feature>
<accession>A0A7Z2NWF4</accession>
<protein>
    <submittedName>
        <fullName evidence="10">FtsX-like permease family protein</fullName>
    </submittedName>
</protein>
<keyword evidence="3" id="KW-1003">Cell membrane</keyword>
<dbReference type="GO" id="GO:0098797">
    <property type="term" value="C:plasma membrane protein complex"/>
    <property type="evidence" value="ECO:0007669"/>
    <property type="project" value="TreeGrafter"/>
</dbReference>
<evidence type="ECO:0000259" key="8">
    <source>
        <dbReference type="Pfam" id="PF02687"/>
    </source>
</evidence>
<organism evidence="10 11">
    <name type="scientific">Sphingomonas changnyeongensis</name>
    <dbReference type="NCBI Taxonomy" id="2698679"/>
    <lineage>
        <taxon>Bacteria</taxon>
        <taxon>Pseudomonadati</taxon>
        <taxon>Pseudomonadota</taxon>
        <taxon>Alphaproteobacteria</taxon>
        <taxon>Sphingomonadales</taxon>
        <taxon>Sphingomonadaceae</taxon>
        <taxon>Sphingomonas</taxon>
    </lineage>
</organism>
<name>A0A7Z2NWF4_9SPHN</name>
<proteinExistence type="inferred from homology"/>
<dbReference type="Pfam" id="PF02687">
    <property type="entry name" value="FtsX"/>
    <property type="match status" value="1"/>
</dbReference>
<gene>
    <name evidence="10" type="ORF">GVO57_07885</name>
</gene>